<comment type="caution">
    <text evidence="1">The sequence shown here is derived from an EMBL/GenBank/DDBJ whole genome shotgun (WGS) entry which is preliminary data.</text>
</comment>
<evidence type="ECO:0000313" key="2">
    <source>
        <dbReference type="Proteomes" id="UP000826195"/>
    </source>
</evidence>
<protein>
    <submittedName>
        <fullName evidence="1">Uncharacterized protein</fullName>
    </submittedName>
</protein>
<gene>
    <name evidence="1" type="ORF">KQX54_018307</name>
</gene>
<proteinExistence type="predicted"/>
<evidence type="ECO:0000313" key="1">
    <source>
        <dbReference type="EMBL" id="KAH0561640.1"/>
    </source>
</evidence>
<sequence>MIVKMAWEWYLVMQVKGRYVHFHVLRKDALGKVFPGNKMAFRCHWFKILFLSQLVEDLLMLKNDIIAGLLDTNKSIYSFHRIRKVEIQRSETKRSDLLTAYKKSRSGISGNYIGIFRFIEYRDWNRA</sequence>
<organism evidence="1 2">
    <name type="scientific">Cotesia glomerata</name>
    <name type="common">Lepidopteran parasitic wasp</name>
    <name type="synonym">Apanteles glomeratus</name>
    <dbReference type="NCBI Taxonomy" id="32391"/>
    <lineage>
        <taxon>Eukaryota</taxon>
        <taxon>Metazoa</taxon>
        <taxon>Ecdysozoa</taxon>
        <taxon>Arthropoda</taxon>
        <taxon>Hexapoda</taxon>
        <taxon>Insecta</taxon>
        <taxon>Pterygota</taxon>
        <taxon>Neoptera</taxon>
        <taxon>Endopterygota</taxon>
        <taxon>Hymenoptera</taxon>
        <taxon>Apocrita</taxon>
        <taxon>Ichneumonoidea</taxon>
        <taxon>Braconidae</taxon>
        <taxon>Microgastrinae</taxon>
        <taxon>Cotesia</taxon>
    </lineage>
</organism>
<name>A0AAV7J0G0_COTGL</name>
<dbReference type="Proteomes" id="UP000826195">
    <property type="component" value="Unassembled WGS sequence"/>
</dbReference>
<keyword evidence="2" id="KW-1185">Reference proteome</keyword>
<accession>A0AAV7J0G0</accession>
<dbReference type="EMBL" id="JAHXZJ010000374">
    <property type="protein sequence ID" value="KAH0561640.1"/>
    <property type="molecule type" value="Genomic_DNA"/>
</dbReference>
<dbReference type="AlphaFoldDB" id="A0AAV7J0G0"/>
<reference evidence="1 2" key="1">
    <citation type="journal article" date="2021" name="J. Hered.">
        <title>A chromosome-level genome assembly of the parasitoid wasp, Cotesia glomerata (Hymenoptera: Braconidae).</title>
        <authorList>
            <person name="Pinto B.J."/>
            <person name="Weis J.J."/>
            <person name="Gamble T."/>
            <person name="Ode P.J."/>
            <person name="Paul R."/>
            <person name="Zaspel J.M."/>
        </authorList>
    </citation>
    <scope>NUCLEOTIDE SEQUENCE [LARGE SCALE GENOMIC DNA]</scope>
    <source>
        <strain evidence="1">CgM1</strain>
    </source>
</reference>